<evidence type="ECO:0000313" key="1">
    <source>
        <dbReference type="EMBL" id="MFH7563929.1"/>
    </source>
</evidence>
<proteinExistence type="predicted"/>
<dbReference type="Pfam" id="PF10722">
    <property type="entry name" value="YbjN"/>
    <property type="match status" value="1"/>
</dbReference>
<dbReference type="Proteomes" id="UP001610706">
    <property type="component" value="Unassembled WGS sequence"/>
</dbReference>
<dbReference type="InterPro" id="IPR019660">
    <property type="entry name" value="Put_sensory_transdc_reg_YbjN"/>
</dbReference>
<name>A0ABW7NXN8_9GAMM</name>
<evidence type="ECO:0000313" key="2">
    <source>
        <dbReference type="Proteomes" id="UP001610706"/>
    </source>
</evidence>
<protein>
    <submittedName>
        <fullName evidence="1">YbjN domain-containing protein</fullName>
    </submittedName>
</protein>
<keyword evidence="2" id="KW-1185">Reference proteome</keyword>
<reference evidence="1 2" key="1">
    <citation type="submission" date="2024-08" db="EMBL/GenBank/DDBJ databases">
        <title>Oceanimonas smirnovii Genome sequencing and assembly.</title>
        <authorList>
            <person name="Tang B."/>
        </authorList>
    </citation>
    <scope>NUCLEOTIDE SEQUENCE [LARGE SCALE GENOMIC DNA]</scope>
    <source>
        <strain evidence="1 2">OS2020-119</strain>
    </source>
</reference>
<sequence>MLTAEIAMRWLVAGHIDHYICENCHGIHLAELQELDGILESRLFVEHEDAIVTTEVEIRPTALLMLMADLGRLNMNYPSLKIFVDIVDDNLPRLIVANYLHTQAGIEQHQFQWIMQQTMMATHQLTQELGDLGYLMQDEPQKMPAAVH</sequence>
<accession>A0ABW7NXN8</accession>
<gene>
    <name evidence="1" type="ORF">AB9R89_01125</name>
</gene>
<dbReference type="EMBL" id="JBGFTR010000001">
    <property type="protein sequence ID" value="MFH7563929.1"/>
    <property type="molecule type" value="Genomic_DNA"/>
</dbReference>
<comment type="caution">
    <text evidence="1">The sequence shown here is derived from an EMBL/GenBank/DDBJ whole genome shotgun (WGS) entry which is preliminary data.</text>
</comment>
<organism evidence="1 2">
    <name type="scientific">Oceanimonas smirnovii</name>
    <dbReference type="NCBI Taxonomy" id="264574"/>
    <lineage>
        <taxon>Bacteria</taxon>
        <taxon>Pseudomonadati</taxon>
        <taxon>Pseudomonadota</taxon>
        <taxon>Gammaproteobacteria</taxon>
        <taxon>Aeromonadales</taxon>
        <taxon>Aeromonadaceae</taxon>
        <taxon>Oceanimonas</taxon>
    </lineage>
</organism>